<dbReference type="GO" id="GO:0016887">
    <property type="term" value="F:ATP hydrolysis activity"/>
    <property type="evidence" value="ECO:0007669"/>
    <property type="project" value="EnsemblFungi"/>
</dbReference>
<dbReference type="STRING" id="1344418.A0A1D2VH08"/>
<feature type="domain" description="AAA+ ATPase" evidence="5">
    <location>
        <begin position="620"/>
        <end position="758"/>
    </location>
</feature>
<dbReference type="PROSITE" id="PS00674">
    <property type="entry name" value="AAA"/>
    <property type="match status" value="1"/>
</dbReference>
<dbReference type="FunCoup" id="A0A1D2VH08">
    <property type="interactions" value="403"/>
</dbReference>
<dbReference type="Proteomes" id="UP000095038">
    <property type="component" value="Unassembled WGS sequence"/>
</dbReference>
<dbReference type="InterPro" id="IPR003593">
    <property type="entry name" value="AAA+_ATPase"/>
</dbReference>
<dbReference type="PANTHER" id="PTHR23077">
    <property type="entry name" value="AAA-FAMILY ATPASE"/>
    <property type="match status" value="1"/>
</dbReference>
<dbReference type="InterPro" id="IPR003960">
    <property type="entry name" value="ATPase_AAA_CS"/>
</dbReference>
<dbReference type="GO" id="GO:0005737">
    <property type="term" value="C:cytoplasm"/>
    <property type="evidence" value="ECO:0007669"/>
    <property type="project" value="TreeGrafter"/>
</dbReference>
<dbReference type="InterPro" id="IPR003959">
    <property type="entry name" value="ATPase_AAA_core"/>
</dbReference>
<gene>
    <name evidence="6" type="ORF">ASCRUDRAFT_76262</name>
</gene>
<dbReference type="GO" id="GO:0030687">
    <property type="term" value="C:preribosome, large subunit precursor"/>
    <property type="evidence" value="ECO:0007669"/>
    <property type="project" value="EnsemblFungi"/>
</dbReference>
<evidence type="ECO:0000256" key="3">
    <source>
        <dbReference type="ARBA" id="ARBA00022840"/>
    </source>
</evidence>
<dbReference type="InterPro" id="IPR027417">
    <property type="entry name" value="P-loop_NTPase"/>
</dbReference>
<reference evidence="7" key="1">
    <citation type="submission" date="2016-05" db="EMBL/GenBank/DDBJ databases">
        <title>Comparative genomics of biotechnologically important yeasts.</title>
        <authorList>
            <consortium name="DOE Joint Genome Institute"/>
            <person name="Riley R."/>
            <person name="Haridas S."/>
            <person name="Wolfe K.H."/>
            <person name="Lopes M.R."/>
            <person name="Hittinger C.T."/>
            <person name="Goker M."/>
            <person name="Salamov A."/>
            <person name="Wisecaver J."/>
            <person name="Long T.M."/>
            <person name="Aerts A.L."/>
            <person name="Barry K."/>
            <person name="Choi C."/>
            <person name="Clum A."/>
            <person name="Coughlan A.Y."/>
            <person name="Deshpande S."/>
            <person name="Douglass A.P."/>
            <person name="Hanson S.J."/>
            <person name="Klenk H.-P."/>
            <person name="Labutti K."/>
            <person name="Lapidus A."/>
            <person name="Lindquist E."/>
            <person name="Lipzen A."/>
            <person name="Meier-Kolthoff J.P."/>
            <person name="Ohm R.A."/>
            <person name="Otillar R.P."/>
            <person name="Pangilinan J."/>
            <person name="Peng Y."/>
            <person name="Rokas A."/>
            <person name="Rosa C.A."/>
            <person name="Scheuner C."/>
            <person name="Sibirny A.A."/>
            <person name="Slot J.C."/>
            <person name="Stielow J.B."/>
            <person name="Sun H."/>
            <person name="Kurtzman C.P."/>
            <person name="Blackwell M."/>
            <person name="Grigoriev I.V."/>
            <person name="Jeffries T.W."/>
        </authorList>
    </citation>
    <scope>NUCLEOTIDE SEQUENCE [LARGE SCALE GENOMIC DNA]</scope>
    <source>
        <strain evidence="7">DSM 1968</strain>
    </source>
</reference>
<dbReference type="InParanoid" id="A0A1D2VH08"/>
<dbReference type="SUPFAM" id="SSF52540">
    <property type="entry name" value="P-loop containing nucleoside triphosphate hydrolases"/>
    <property type="match status" value="2"/>
</dbReference>
<dbReference type="CDD" id="cd19503">
    <property type="entry name" value="RecA-like_CDC48_NLV2_r1-like"/>
    <property type="match status" value="1"/>
</dbReference>
<keyword evidence="7" id="KW-1185">Reference proteome</keyword>
<accession>A0A1D2VH08</accession>
<dbReference type="PANTHER" id="PTHR23077:SF27">
    <property type="entry name" value="ATPASE FAMILY GENE 2 PROTEIN HOMOLOG A"/>
    <property type="match status" value="1"/>
</dbReference>
<dbReference type="GO" id="GO:0009410">
    <property type="term" value="P:response to xenobiotic stimulus"/>
    <property type="evidence" value="ECO:0007669"/>
    <property type="project" value="EnsemblFungi"/>
</dbReference>
<dbReference type="GO" id="GO:0005524">
    <property type="term" value="F:ATP binding"/>
    <property type="evidence" value="ECO:0007669"/>
    <property type="project" value="UniProtKB-KW"/>
</dbReference>
<dbReference type="AlphaFoldDB" id="A0A1D2VH08"/>
<feature type="compositionally biased region" description="Polar residues" evidence="4">
    <location>
        <begin position="1"/>
        <end position="11"/>
    </location>
</feature>
<dbReference type="InterPro" id="IPR041569">
    <property type="entry name" value="AAA_lid_3"/>
</dbReference>
<dbReference type="Gene3D" id="1.10.8.60">
    <property type="match status" value="2"/>
</dbReference>
<dbReference type="SMART" id="SM00382">
    <property type="entry name" value="AAA"/>
    <property type="match status" value="2"/>
</dbReference>
<organism evidence="6 7">
    <name type="scientific">Ascoidea rubescens DSM 1968</name>
    <dbReference type="NCBI Taxonomy" id="1344418"/>
    <lineage>
        <taxon>Eukaryota</taxon>
        <taxon>Fungi</taxon>
        <taxon>Dikarya</taxon>
        <taxon>Ascomycota</taxon>
        <taxon>Saccharomycotina</taxon>
        <taxon>Saccharomycetes</taxon>
        <taxon>Ascoideaceae</taxon>
        <taxon>Ascoidea</taxon>
    </lineage>
</organism>
<name>A0A1D2VH08_9ASCO</name>
<dbReference type="InterPro" id="IPR050168">
    <property type="entry name" value="AAA_ATPase_domain"/>
</dbReference>
<evidence type="ECO:0000313" key="6">
    <source>
        <dbReference type="EMBL" id="ODV60915.1"/>
    </source>
</evidence>
<keyword evidence="1" id="KW-0677">Repeat</keyword>
<keyword evidence="3" id="KW-0067">ATP-binding</keyword>
<dbReference type="GeneID" id="30967036"/>
<feature type="domain" description="AAA+ ATPase" evidence="5">
    <location>
        <begin position="342"/>
        <end position="481"/>
    </location>
</feature>
<dbReference type="Gene3D" id="3.40.50.300">
    <property type="entry name" value="P-loop containing nucleotide triphosphate hydrolases"/>
    <property type="match status" value="2"/>
</dbReference>
<sequence length="855" mass="95305">MAKNASLNTPSKSRKSTSKVPDNPPASTAPKIKVPKAFIIRPILSLPHNNLHNDTSLAAANNAVQTPIKSVSKVFINPQVATVLDLSNGALVHLSKENNSNDGLLAIVQSDPEIVEFNVARISQNYLDLTGWLLGDRLVIEKLNYQPDYSLNIFLSVKSFSDNDANITNDNDDNNQNNNKLPTKKINKLLNDLGLIIPGLKFLHESIEYTICDVSNFTDNDGSDILLPQLKNLTINTYSGATKPTQTEITSHNPIYHENLLQNLKRKKLISPVYLYSKSLSQFKISKNPIEDSLLPYKLYNLPKLLTYTSIGGLKNQINKIKSTIELPLFNSNLFYQFNIKPPRGILLYGPPGTGKTMILKAIANSTKLTHILSINGPSIISKYLGGTEEKLTQIFNEARTYQPSIIFVDEIDSLVPSRDSSDSTEIENRTVATLLTLMDGLDNSNNNVIIIASTNRPNSIDSALRRPGRFDQEIEIGIPDIDARFDILKKSIQKMNEKKHNLTQDQIFQIASKTHGYVGADLIALTREAVMKAIERNISLINSKNQNQNNFDNITIQIKDLQNAMIDVRPSVMREIFLEMPKVYWSDIGGQEYLKQKLKEMVQLPLEASDTFRKLGIKPPRGILLYGPPGCSKTLTAKALATESGLNFFAIKGPEIFNKYVGESERTIREIFRKARSASPSILFFDEIDALSADRESGEATTSTANHVLTTLLNEIDGIETLSEVIIVAATNRPDSIDPALLRPGRLDRHIYVAPPDILARLQILKNTTKNFNMDEEMSTNYLEVLASKTDGCSGAEMVLLSQEAGLAAIVENKDCVKVEKRHFEKALTNLPRGITEDLLNYYERFASNSKKFF</sequence>
<dbReference type="Pfam" id="PF00004">
    <property type="entry name" value="AAA"/>
    <property type="match status" value="2"/>
</dbReference>
<dbReference type="CDD" id="cd19511">
    <property type="entry name" value="RecA-like_CDC48_r2-like"/>
    <property type="match status" value="1"/>
</dbReference>
<dbReference type="OrthoDB" id="27435at2759"/>
<protein>
    <submittedName>
        <fullName evidence="6">AAA-domain-containing protein</fullName>
    </submittedName>
</protein>
<feature type="region of interest" description="Disordered" evidence="4">
    <location>
        <begin position="1"/>
        <end position="29"/>
    </location>
</feature>
<dbReference type="EMBL" id="KV454481">
    <property type="protein sequence ID" value="ODV60915.1"/>
    <property type="molecule type" value="Genomic_DNA"/>
</dbReference>
<dbReference type="RefSeq" id="XP_020047222.1">
    <property type="nucleotide sequence ID" value="XM_020193400.1"/>
</dbReference>
<evidence type="ECO:0000259" key="5">
    <source>
        <dbReference type="SMART" id="SM00382"/>
    </source>
</evidence>
<evidence type="ECO:0000313" key="7">
    <source>
        <dbReference type="Proteomes" id="UP000095038"/>
    </source>
</evidence>
<keyword evidence="2" id="KW-0547">Nucleotide-binding</keyword>
<evidence type="ECO:0000256" key="2">
    <source>
        <dbReference type="ARBA" id="ARBA00022741"/>
    </source>
</evidence>
<dbReference type="Pfam" id="PF17862">
    <property type="entry name" value="AAA_lid_3"/>
    <property type="match status" value="2"/>
</dbReference>
<dbReference type="GO" id="GO:0042273">
    <property type="term" value="P:ribosomal large subunit biogenesis"/>
    <property type="evidence" value="ECO:0007669"/>
    <property type="project" value="EnsemblFungi"/>
</dbReference>
<dbReference type="GO" id="GO:0034214">
    <property type="term" value="P:protein hexamerization"/>
    <property type="evidence" value="ECO:0007669"/>
    <property type="project" value="EnsemblFungi"/>
</dbReference>
<proteinExistence type="predicted"/>
<evidence type="ECO:0000256" key="4">
    <source>
        <dbReference type="SAM" id="MobiDB-lite"/>
    </source>
</evidence>
<dbReference type="FunFam" id="3.40.50.300:FF:000018">
    <property type="entry name" value="Cell division control 48"/>
    <property type="match status" value="1"/>
</dbReference>
<evidence type="ECO:0000256" key="1">
    <source>
        <dbReference type="ARBA" id="ARBA00022737"/>
    </source>
</evidence>
<dbReference type="FunFam" id="3.40.50.300:FF:000012">
    <property type="entry name" value="Transitional endoplasmic reticulum ATPase"/>
    <property type="match status" value="1"/>
</dbReference>